<dbReference type="EMBL" id="CP003348">
    <property type="protein sequence ID" value="AFL98700.1"/>
    <property type="molecule type" value="Genomic_DNA"/>
</dbReference>
<keyword evidence="7" id="KW-1185">Reference proteome</keyword>
<dbReference type="AlphaFoldDB" id="I4A416"/>
<dbReference type="InterPro" id="IPR040570">
    <property type="entry name" value="LAL_C2"/>
</dbReference>
<evidence type="ECO:0000259" key="5">
    <source>
        <dbReference type="PROSITE" id="PS50975"/>
    </source>
</evidence>
<dbReference type="InterPro" id="IPR011761">
    <property type="entry name" value="ATP-grasp"/>
</dbReference>
<dbReference type="Proteomes" id="UP000006053">
    <property type="component" value="Chromosome"/>
</dbReference>
<dbReference type="Gene3D" id="3.30.470.20">
    <property type="entry name" value="ATP-grasp fold, B domain"/>
    <property type="match status" value="1"/>
</dbReference>
<dbReference type="GO" id="GO:0005524">
    <property type="term" value="F:ATP binding"/>
    <property type="evidence" value="ECO:0007669"/>
    <property type="project" value="UniProtKB-UniRule"/>
</dbReference>
<sequence length="414" mass="46709">MARLLILGGSNTQLNSVLRAKEKGHTVIVADYFEDAPGKKFADYGELTSTFDVEGCLSIARKYKIDGILTVGTDQPVLTCAKVANELGLSFFLDIEQAKAVTHKKVMKKIFKENKIPSAEFRFINNNFHDDELKGLRFPLVIKPLDSQGQRGVYKVSSLQQIRSLLPNVMSYSREKEILVEEFYESEEITLSGWVRDGRTHLLTVTDRQTISRDLHIGICIAHNFPSKHLPAYHGEIQELMDKIVKAFGIENGPIYFQMLIGSEGIKINEIACRIGGAYEDELLPVLTGVDVLEMLINHATGHEVNYSALERYDYYKNTNHATVQMIFTVPGTVGMMTPMKEIMALPGAISGRYNYHIGSTIQEIQNATQRVGYMIFLSDSAESLRLKIEKAFEKIEIRDTQGENMLIDLLYRK</sequence>
<dbReference type="GO" id="GO:0016874">
    <property type="term" value="F:ligase activity"/>
    <property type="evidence" value="ECO:0007669"/>
    <property type="project" value="UniProtKB-KW"/>
</dbReference>
<evidence type="ECO:0000256" key="2">
    <source>
        <dbReference type="ARBA" id="ARBA00022741"/>
    </source>
</evidence>
<name>I4A416_DESDJ</name>
<dbReference type="GO" id="GO:0046872">
    <property type="term" value="F:metal ion binding"/>
    <property type="evidence" value="ECO:0007669"/>
    <property type="project" value="InterPro"/>
</dbReference>
<reference evidence="7" key="1">
    <citation type="submission" date="2012-06" db="EMBL/GenBank/DDBJ databases">
        <title>Complete sequence of Desulfitobacterium dehalogenans ATCC 51507.</title>
        <authorList>
            <person name="Lucas S."/>
            <person name="Han J."/>
            <person name="Lapidus A."/>
            <person name="Cheng J.-F."/>
            <person name="Goodwin L."/>
            <person name="Pitluck S."/>
            <person name="Peters L."/>
            <person name="Ovchinnikova G."/>
            <person name="Teshima H."/>
            <person name="Detter J.C."/>
            <person name="Han C."/>
            <person name="Tapia R."/>
            <person name="Land M."/>
            <person name="Hauser L."/>
            <person name="Kyrpides N."/>
            <person name="Ivanova N."/>
            <person name="Pagani I."/>
            <person name="Kruse T."/>
            <person name="de Vos W.M."/>
            <person name="Smidt H."/>
            <person name="Woyke T."/>
        </authorList>
    </citation>
    <scope>NUCLEOTIDE SEQUENCE [LARGE SCALE GENOMIC DNA]</scope>
    <source>
        <strain evidence="7">ATCC 51507 / DSM 9161 / JW/IU-DC1</strain>
    </source>
</reference>
<keyword evidence="1 6" id="KW-0436">Ligase</keyword>
<dbReference type="RefSeq" id="WP_014792198.1">
    <property type="nucleotide sequence ID" value="NC_018017.1"/>
</dbReference>
<proteinExistence type="predicted"/>
<dbReference type="Pfam" id="PF18603">
    <property type="entry name" value="LAL_C2"/>
    <property type="match status" value="1"/>
</dbReference>
<dbReference type="Gene3D" id="3.30.1490.20">
    <property type="entry name" value="ATP-grasp fold, A domain"/>
    <property type="match status" value="1"/>
</dbReference>
<keyword evidence="3 4" id="KW-0067">ATP-binding</keyword>
<dbReference type="OrthoDB" id="9813261at2"/>
<dbReference type="KEGG" id="ddh:Desde_0224"/>
<dbReference type="HOGENOM" id="CLU_029016_5_0_9"/>
<evidence type="ECO:0000256" key="3">
    <source>
        <dbReference type="ARBA" id="ARBA00022840"/>
    </source>
</evidence>
<dbReference type="Gene3D" id="3.40.50.20">
    <property type="match status" value="1"/>
</dbReference>
<dbReference type="PROSITE" id="PS50975">
    <property type="entry name" value="ATP_GRASP"/>
    <property type="match status" value="1"/>
</dbReference>
<protein>
    <submittedName>
        <fullName evidence="6">Phosphoribosylamine-glycine ligase</fullName>
    </submittedName>
</protein>
<gene>
    <name evidence="6" type="ordered locus">Desde_0224</name>
</gene>
<dbReference type="eggNOG" id="COG0151">
    <property type="taxonomic scope" value="Bacteria"/>
</dbReference>
<accession>I4A416</accession>
<evidence type="ECO:0000313" key="6">
    <source>
        <dbReference type="EMBL" id="AFL98700.1"/>
    </source>
</evidence>
<evidence type="ECO:0000313" key="7">
    <source>
        <dbReference type="Proteomes" id="UP000006053"/>
    </source>
</evidence>
<feature type="domain" description="ATP-grasp" evidence="5">
    <location>
        <begin position="108"/>
        <end position="301"/>
    </location>
</feature>
<keyword evidence="2 4" id="KW-0547">Nucleotide-binding</keyword>
<evidence type="ECO:0000256" key="4">
    <source>
        <dbReference type="PROSITE-ProRule" id="PRU00409"/>
    </source>
</evidence>
<dbReference type="InterPro" id="IPR013815">
    <property type="entry name" value="ATP_grasp_subdomain_1"/>
</dbReference>
<organism evidence="6 7">
    <name type="scientific">Desulfitobacterium dehalogenans (strain ATCC 51507 / DSM 9161 / JW/IU-DC1)</name>
    <dbReference type="NCBI Taxonomy" id="756499"/>
    <lineage>
        <taxon>Bacteria</taxon>
        <taxon>Bacillati</taxon>
        <taxon>Bacillota</taxon>
        <taxon>Clostridia</taxon>
        <taxon>Eubacteriales</taxon>
        <taxon>Desulfitobacteriaceae</taxon>
        <taxon>Desulfitobacterium</taxon>
    </lineage>
</organism>
<dbReference type="STRING" id="756499.Desde_0224"/>
<reference evidence="6 7" key="2">
    <citation type="journal article" date="2015" name="J. Bacteriol.">
        <title>Genomic, proteomic, and biochemical analysis of the organohalide respiratory pathway in Desulfitobacterium dehalogenans.</title>
        <authorList>
            <person name="Kruse T."/>
            <person name="van de Pas B.A."/>
            <person name="Atteia A."/>
            <person name="Krab K."/>
            <person name="Hagen W.R."/>
            <person name="Goodwin L."/>
            <person name="Chain P."/>
            <person name="Boeren S."/>
            <person name="Maphosa F."/>
            <person name="Schraa G."/>
            <person name="de Vos W.M."/>
            <person name="van der Oost J."/>
            <person name="Smidt H."/>
            <person name="Stams A.J."/>
        </authorList>
    </citation>
    <scope>NUCLEOTIDE SEQUENCE [LARGE SCALE GENOMIC DNA]</scope>
    <source>
        <strain evidence="7">ATCC 51507 / DSM 9161 / JW/IU-DC1</strain>
    </source>
</reference>
<dbReference type="PANTHER" id="PTHR43585">
    <property type="entry name" value="FUMIPYRROLE BIOSYNTHESIS PROTEIN C"/>
    <property type="match status" value="1"/>
</dbReference>
<evidence type="ECO:0000256" key="1">
    <source>
        <dbReference type="ARBA" id="ARBA00022598"/>
    </source>
</evidence>
<dbReference type="PANTHER" id="PTHR43585:SF2">
    <property type="entry name" value="ATP-GRASP ENZYME FSQD"/>
    <property type="match status" value="1"/>
</dbReference>
<dbReference type="Pfam" id="PF13535">
    <property type="entry name" value="ATP-grasp_4"/>
    <property type="match status" value="1"/>
</dbReference>
<dbReference type="SUPFAM" id="SSF56059">
    <property type="entry name" value="Glutathione synthetase ATP-binding domain-like"/>
    <property type="match status" value="1"/>
</dbReference>
<dbReference type="InterPro" id="IPR052032">
    <property type="entry name" value="ATP-dep_AA_Ligase"/>
</dbReference>